<sequence length="83" mass="8906">MSDLNQAPDSAGRSAEEHQEGWDAAQADQFVDELVLGLERAADGESDPEIKSRLRGAAMILATVGRHVTTEVAAKIISHAMDF</sequence>
<evidence type="ECO:0000313" key="2">
    <source>
        <dbReference type="EMBL" id="MBS2962651.1"/>
    </source>
</evidence>
<organism evidence="2 3">
    <name type="scientific">Actinocrinis puniceicyclus</name>
    <dbReference type="NCBI Taxonomy" id="977794"/>
    <lineage>
        <taxon>Bacteria</taxon>
        <taxon>Bacillati</taxon>
        <taxon>Actinomycetota</taxon>
        <taxon>Actinomycetes</taxon>
        <taxon>Catenulisporales</taxon>
        <taxon>Actinospicaceae</taxon>
        <taxon>Actinocrinis</taxon>
    </lineage>
</organism>
<evidence type="ECO:0000313" key="3">
    <source>
        <dbReference type="Proteomes" id="UP000677913"/>
    </source>
</evidence>
<keyword evidence="3" id="KW-1185">Reference proteome</keyword>
<comment type="caution">
    <text evidence="2">The sequence shown here is derived from an EMBL/GenBank/DDBJ whole genome shotgun (WGS) entry which is preliminary data.</text>
</comment>
<dbReference type="Proteomes" id="UP000677913">
    <property type="component" value="Unassembled WGS sequence"/>
</dbReference>
<gene>
    <name evidence="2" type="ORF">KGA66_06315</name>
</gene>
<name>A0A8J7WI78_9ACTN</name>
<proteinExistence type="predicted"/>
<reference evidence="2" key="1">
    <citation type="submission" date="2021-04" db="EMBL/GenBank/DDBJ databases">
        <title>Genome based classification of Actinospica acidithermotolerans sp. nov., an actinobacterium isolated from an Indonesian hot spring.</title>
        <authorList>
            <person name="Kusuma A.B."/>
            <person name="Putra K.E."/>
            <person name="Nafisah S."/>
            <person name="Loh J."/>
            <person name="Nouioui I."/>
            <person name="Goodfellow M."/>
        </authorList>
    </citation>
    <scope>NUCLEOTIDE SEQUENCE</scope>
    <source>
        <strain evidence="2">DSM 45618</strain>
    </source>
</reference>
<accession>A0A8J7WI78</accession>
<dbReference type="AlphaFoldDB" id="A0A8J7WI78"/>
<dbReference type="EMBL" id="JAGSXH010000014">
    <property type="protein sequence ID" value="MBS2962651.1"/>
    <property type="molecule type" value="Genomic_DNA"/>
</dbReference>
<feature type="region of interest" description="Disordered" evidence="1">
    <location>
        <begin position="1"/>
        <end position="24"/>
    </location>
</feature>
<protein>
    <submittedName>
        <fullName evidence="2">Uncharacterized protein</fullName>
    </submittedName>
</protein>
<dbReference type="RefSeq" id="WP_211465546.1">
    <property type="nucleotide sequence ID" value="NZ_JAGSXH010000014.1"/>
</dbReference>
<evidence type="ECO:0000256" key="1">
    <source>
        <dbReference type="SAM" id="MobiDB-lite"/>
    </source>
</evidence>